<dbReference type="Pfam" id="PF01053">
    <property type="entry name" value="Cys_Met_Meta_PP"/>
    <property type="match status" value="1"/>
</dbReference>
<comment type="catalytic activity">
    <reaction evidence="6">
        <text>L-homocysteine + H2O = 2-oxobutanoate + hydrogen sulfide + NH4(+) + H(+)</text>
        <dbReference type="Rhea" id="RHEA:14501"/>
        <dbReference type="ChEBI" id="CHEBI:15377"/>
        <dbReference type="ChEBI" id="CHEBI:15378"/>
        <dbReference type="ChEBI" id="CHEBI:16763"/>
        <dbReference type="ChEBI" id="CHEBI:28938"/>
        <dbReference type="ChEBI" id="CHEBI:29919"/>
        <dbReference type="ChEBI" id="CHEBI:58199"/>
        <dbReference type="EC" id="4.4.1.2"/>
    </reaction>
    <physiologicalReaction direction="left-to-right" evidence="6">
        <dbReference type="Rhea" id="RHEA:14502"/>
    </physiologicalReaction>
</comment>
<keyword evidence="11" id="KW-1185">Reference proteome</keyword>
<dbReference type="CDD" id="cd00614">
    <property type="entry name" value="CGS_like"/>
    <property type="match status" value="1"/>
</dbReference>
<dbReference type="Proteomes" id="UP000257144">
    <property type="component" value="Unassembled WGS sequence"/>
</dbReference>
<dbReference type="Gene3D" id="3.40.640.10">
    <property type="entry name" value="Type I PLP-dependent aspartate aminotransferase-like (Major domain)"/>
    <property type="match status" value="1"/>
</dbReference>
<evidence type="ECO:0000256" key="9">
    <source>
        <dbReference type="RuleBase" id="RU362118"/>
    </source>
</evidence>
<dbReference type="GO" id="GO:0018826">
    <property type="term" value="F:methionine gamma-lyase activity"/>
    <property type="evidence" value="ECO:0007669"/>
    <property type="project" value="UniProtKB-EC"/>
</dbReference>
<evidence type="ECO:0000256" key="3">
    <source>
        <dbReference type="ARBA" id="ARBA00022898"/>
    </source>
</evidence>
<sequence>MAKEFETKVLHGDKKGNREIASKATPIYQTSAFTFKDLDELEGFYEGNGRYLYSRVGNPNTDELGDAVARLEGAPAGLSASSGLSAILAGVLAVVKSGEHIIAADDVYGGTYHMLKEELKDFGIETTFVSFTDLSNVEKEVRENTRLIYTESITNPLLRVEDLEAVISFAKKKGLLTLVDNTFATPLHVRPYEFGADLVAHSATKYIGGHSDVTSGVVVGREDLIAKVAGKIVNLGANLSPFEAWLTSRGLKTLALRMKAQSSNARMLALALKDNADVKRVYYPFENGKEGYGAIVTAELSDKVDMNAFFRALSWIKIVPTLAGVETTVSHPEVTSHRALSTEARAALGINRQVVRISAGIEHANDIIRQFESAIKESVKRK</sequence>
<evidence type="ECO:0000313" key="10">
    <source>
        <dbReference type="EMBL" id="RDU36800.1"/>
    </source>
</evidence>
<dbReference type="InterPro" id="IPR000277">
    <property type="entry name" value="Cys/Met-Metab_PyrdxlP-dep_enz"/>
</dbReference>
<dbReference type="Gene3D" id="3.90.1150.10">
    <property type="entry name" value="Aspartate Aminotransferase, domain 1"/>
    <property type="match status" value="1"/>
</dbReference>
<organism evidence="10 11">
    <name type="scientific">Neobacillus piezotolerans</name>
    <dbReference type="NCBI Taxonomy" id="2259171"/>
    <lineage>
        <taxon>Bacteria</taxon>
        <taxon>Bacillati</taxon>
        <taxon>Bacillota</taxon>
        <taxon>Bacilli</taxon>
        <taxon>Bacillales</taxon>
        <taxon>Bacillaceae</taxon>
        <taxon>Neobacillus</taxon>
    </lineage>
</organism>
<evidence type="ECO:0000256" key="1">
    <source>
        <dbReference type="ARBA" id="ARBA00001933"/>
    </source>
</evidence>
<dbReference type="InterPro" id="IPR054542">
    <property type="entry name" value="Cys_met_metab_PP"/>
</dbReference>
<accession>A0A3D8GQN5</accession>
<dbReference type="RefSeq" id="WP_115452273.1">
    <property type="nucleotide sequence ID" value="NZ_QNQT01000004.1"/>
</dbReference>
<dbReference type="GO" id="GO:0047982">
    <property type="term" value="F:homocysteine desulfhydrase activity"/>
    <property type="evidence" value="ECO:0007669"/>
    <property type="project" value="UniProtKB-EC"/>
</dbReference>
<evidence type="ECO:0000256" key="2">
    <source>
        <dbReference type="ARBA" id="ARBA00009077"/>
    </source>
</evidence>
<dbReference type="OrthoDB" id="9803887at2"/>
<dbReference type="PANTHER" id="PTHR11808">
    <property type="entry name" value="TRANS-SULFURATION ENZYME FAMILY MEMBER"/>
    <property type="match status" value="1"/>
</dbReference>
<dbReference type="InterPro" id="IPR015421">
    <property type="entry name" value="PyrdxlP-dep_Trfase_major"/>
</dbReference>
<comment type="catalytic activity">
    <reaction evidence="7">
        <text>L-methionine + H2O = methanethiol + 2-oxobutanoate + NH4(+)</text>
        <dbReference type="Rhea" id="RHEA:23800"/>
        <dbReference type="ChEBI" id="CHEBI:15377"/>
        <dbReference type="ChEBI" id="CHEBI:16007"/>
        <dbReference type="ChEBI" id="CHEBI:16763"/>
        <dbReference type="ChEBI" id="CHEBI:28938"/>
        <dbReference type="ChEBI" id="CHEBI:57844"/>
        <dbReference type="EC" id="4.4.1.11"/>
    </reaction>
    <physiologicalReaction direction="left-to-right" evidence="7">
        <dbReference type="Rhea" id="RHEA:23801"/>
    </physiologicalReaction>
</comment>
<dbReference type="EC" id="4.4.1.2" evidence="4"/>
<evidence type="ECO:0000256" key="6">
    <source>
        <dbReference type="ARBA" id="ARBA00048780"/>
    </source>
</evidence>
<dbReference type="AlphaFoldDB" id="A0A3D8GQN5"/>
<comment type="caution">
    <text evidence="10">The sequence shown here is derived from an EMBL/GenBank/DDBJ whole genome shotgun (WGS) entry which is preliminary data.</text>
</comment>
<evidence type="ECO:0000256" key="4">
    <source>
        <dbReference type="ARBA" id="ARBA00047175"/>
    </source>
</evidence>
<gene>
    <name evidence="10" type="ORF">DRW41_12185</name>
</gene>
<name>A0A3D8GQN5_9BACI</name>
<comment type="similarity">
    <text evidence="2 9">Belongs to the trans-sulfuration enzymes family.</text>
</comment>
<dbReference type="FunFam" id="3.40.640.10:FF:000046">
    <property type="entry name" value="Cystathionine gamma-lyase"/>
    <property type="match status" value="1"/>
</dbReference>
<dbReference type="GO" id="GO:0030170">
    <property type="term" value="F:pyridoxal phosphate binding"/>
    <property type="evidence" value="ECO:0007669"/>
    <property type="project" value="InterPro"/>
</dbReference>
<evidence type="ECO:0000256" key="7">
    <source>
        <dbReference type="ARBA" id="ARBA00052699"/>
    </source>
</evidence>
<evidence type="ECO:0000256" key="8">
    <source>
        <dbReference type="PIRSR" id="PIRSR001434-2"/>
    </source>
</evidence>
<evidence type="ECO:0000313" key="11">
    <source>
        <dbReference type="Proteomes" id="UP000257144"/>
    </source>
</evidence>
<comment type="cofactor">
    <cofactor evidence="1 9">
        <name>pyridoxal 5'-phosphate</name>
        <dbReference type="ChEBI" id="CHEBI:597326"/>
    </cofactor>
</comment>
<dbReference type="InterPro" id="IPR015424">
    <property type="entry name" value="PyrdxlP-dep_Trfase"/>
</dbReference>
<dbReference type="GO" id="GO:0019346">
    <property type="term" value="P:transsulfuration"/>
    <property type="evidence" value="ECO:0007669"/>
    <property type="project" value="InterPro"/>
</dbReference>
<reference evidence="10 11" key="1">
    <citation type="submission" date="2018-07" db="EMBL/GenBank/DDBJ databases">
        <title>Bacillus sp. YLB-04 draft genome sequence.</title>
        <authorList>
            <person name="Yu L."/>
            <person name="Tang X."/>
        </authorList>
    </citation>
    <scope>NUCLEOTIDE SEQUENCE [LARGE SCALE GENOMIC DNA]</scope>
    <source>
        <strain evidence="10 11">YLB-04</strain>
    </source>
</reference>
<dbReference type="EMBL" id="QNQT01000004">
    <property type="protein sequence ID" value="RDU36800.1"/>
    <property type="molecule type" value="Genomic_DNA"/>
</dbReference>
<dbReference type="SUPFAM" id="SSF53383">
    <property type="entry name" value="PLP-dependent transferases"/>
    <property type="match status" value="1"/>
</dbReference>
<dbReference type="GO" id="GO:0005737">
    <property type="term" value="C:cytoplasm"/>
    <property type="evidence" value="ECO:0007669"/>
    <property type="project" value="TreeGrafter"/>
</dbReference>
<evidence type="ECO:0000256" key="5">
    <source>
        <dbReference type="ARBA" id="ARBA00047199"/>
    </source>
</evidence>
<protein>
    <recommendedName>
        <fullName evidence="4">homocysteine desulfhydrase</fullName>
        <ecNumber evidence="4">4.4.1.2</ecNumber>
    </recommendedName>
    <alternativeName>
        <fullName evidence="5">Homocysteine desulfhydrase</fullName>
    </alternativeName>
</protein>
<dbReference type="InterPro" id="IPR015422">
    <property type="entry name" value="PyrdxlP-dep_Trfase_small"/>
</dbReference>
<proteinExistence type="inferred from homology"/>
<dbReference type="PIRSF" id="PIRSF001434">
    <property type="entry name" value="CGS"/>
    <property type="match status" value="1"/>
</dbReference>
<keyword evidence="3 8" id="KW-0663">Pyridoxal phosphate</keyword>
<dbReference type="PROSITE" id="PS00868">
    <property type="entry name" value="CYS_MET_METAB_PP"/>
    <property type="match status" value="1"/>
</dbReference>
<feature type="modified residue" description="N6-(pyridoxal phosphate)lysine" evidence="8">
    <location>
        <position position="205"/>
    </location>
</feature>